<dbReference type="Pfam" id="PF23731">
    <property type="entry name" value="ARM_ECM29_C"/>
    <property type="match status" value="1"/>
</dbReference>
<dbReference type="GO" id="GO:0043248">
    <property type="term" value="P:proteasome assembly"/>
    <property type="evidence" value="ECO:0007669"/>
    <property type="project" value="EnsemblFungi"/>
</dbReference>
<evidence type="ECO:0000256" key="3">
    <source>
        <dbReference type="ARBA" id="ARBA00022737"/>
    </source>
</evidence>
<dbReference type="InterPro" id="IPR024372">
    <property type="entry name" value="Ecm29_N"/>
</dbReference>
<dbReference type="eggNOG" id="KOG0915">
    <property type="taxonomic scope" value="Eukaryota"/>
</dbReference>
<sequence>MAEQELALINKVELRIALASDDSQFESALSLYLAPILLKLASPHAEVRKAILKVIQHLIPRISAARTIKLPVGTLIDQVKNPKVAANTDSASVRLYSLLFISRSVERLNAEERKQLIPQIVAGISTFPSSVSARLFNVLCKLLETWKSPARDTEEFNKMNEFLSFDKSPEDEKFLADKIAKFLMLQPSSATGIPTPGLGQNDVNFFNLESGVVYKTQQEIFNVKTYLLEFLKAGFTESSLAIPLMVASVDNSSAINDSSEILFRKLTLDLEDKAFVDTLVEMFVGSEGIPPVKSTLQERILQVLIKSKIACTNPQISKIANLGLASDYLRLKQITVQFINWISSNNSEFASSEANVLKDFNIAMAAQLRESLLVEGWPQMDMTNVKNYSSSLNQRTLQYEALGRILRTNPELFIQDIAYIEFLFQSLEGETPDLRATIQDALSSLTVHLPQLGEDSKRRLKQLTRGYLLQNKAENTENIHPCRYVSIKYINSAFPFDDSEARYLCILGTAKVNRSDTIEEARRGLHPHWFNILQSSNTLEFKSTSDLLGENSSVSFPTFVDFVATLNREIESSKDKEGALIFQSLARAIKFALQILVMEAVMGVSTVIVPDQEWSVRLDKALEVDKVVQDLVIQKIDDLSHKEIDMDTGVEVDNAFIVYTSICSLAFHGQYFDSTHISPDISYVDIYTKLVSLSPPSVIQKLQPDVKKLLELLDGKVINDHAMAQVCKSLGIIASHPVNSDQEVLNLLEKLAVKDVPVYLIKGRLLSTSYIIGRLYLRQRVAIVTTEFFKTLCEDLLKYIGDTGFYSIVLDSLAQLSIFGVFGPALNSELTGYVFKFLEFIIPKVKKIDEKSVLTLAFLSLSLKRKDIDVDEELSEYEKAVYETHISKQVEYTFTSGEALSVMVTGWQSKFLQRELDIQGEGIKFVPEDISRLPFLLNVVLKACANTKPSLRKAGCIWLLSLVQYCGHLEAVRSKASEIHVTFMRFLADRDELVQESASRGLSIFYEMVDSDLKDTLVRGLLKSFADSDSTAKFTSGTVEHDTELFEPDLLKTNDGSVSTYRDVLSLASDVGDPSLVYKFMSLAKSSALWSSRKGMAFGLGSILSKSSLDNLLASNKNLADKLIPKLYRYKYDPNLSVQKSMNDIWNALVKDTSKTIKDNFETILRELLKSMGNKEWRVRQASTAALNDLLQIVPVEKYESNMEDIWNMSFRVMDDIKETVRKEGNKLTKSLATTLTRMIDAKNGVATQTQATEILESLLPFLLENKGLLSDSEDVRNFALETILKLCKVGGAPIRPFIPKLIENFINLMSTLEPEVINYLILNADKYNIKSNDIDAKRLQSLGSSPMMDAIEKLIDGLDNSLMEDFIVRLESSIKGSVGLPSKVCGSRVLVTLVTKHLELVKPYGDKLLKISSNQVRNKNDTIASSYATATGYLCRIATIPSIISYSKQIKEWYFESEDETFRERASVASESVSKYSGDKFEQVASAFLPLAFIGKYDSNKIVRKTFEREWIENTSGSSTSIKLYLTEILEFFKIYINSNRFEIRKILARSISNLSNSIDNISQFSEEATKELIELLVESNKGKSWEGKELVLESLVSFSIKAESYLKKNAVFLEKLSKVVTTEAKRKNKEYQQHAIKLMGRYIHIYHEDEELVETYIQIMSNVLNDKYFGPNGFRDDDDSDDEDAMDVDLKSKINVKQNVELEERKLSFLKNLFETFYVDSDNKYSSELLFFIFEQTTAIFHSKLIDFTWRSKQQTCEGLNKILLTSKSSLNPKECKEVFSVWKLLGDKCLSLENIENVKVQFIRLSSTLISQFEDVNEVEKVGAIKDELIQYKHQETSTVVQTELSKIV</sequence>
<comment type="subcellular location">
    <subcellularLocation>
        <location evidence="1">Cytoplasm</location>
    </subcellularLocation>
</comment>
<dbReference type="STRING" id="322104.A3LZJ2"/>
<dbReference type="Proteomes" id="UP000002258">
    <property type="component" value="Chromosome 7"/>
</dbReference>
<dbReference type="InParanoid" id="A3LZJ2"/>
<dbReference type="Pfam" id="PF24492">
    <property type="entry name" value="HEAT_ECM29"/>
    <property type="match status" value="1"/>
</dbReference>
<dbReference type="RefSeq" id="XP_001386199.2">
    <property type="nucleotide sequence ID" value="XM_001386162.1"/>
</dbReference>
<dbReference type="GeneID" id="4840606"/>
<gene>
    <name evidence="7" type="ORF">PICST_73499</name>
</gene>
<dbReference type="GO" id="GO:0036503">
    <property type="term" value="P:ERAD pathway"/>
    <property type="evidence" value="ECO:0007669"/>
    <property type="project" value="TreeGrafter"/>
</dbReference>
<dbReference type="PANTHER" id="PTHR23346">
    <property type="entry name" value="TRANSLATIONAL ACTIVATOR GCN1-RELATED"/>
    <property type="match status" value="1"/>
</dbReference>
<dbReference type="GO" id="GO:0060090">
    <property type="term" value="F:molecular adaptor activity"/>
    <property type="evidence" value="ECO:0007669"/>
    <property type="project" value="EnsemblFungi"/>
</dbReference>
<reference evidence="7 8" key="1">
    <citation type="journal article" date="2007" name="Nat. Biotechnol.">
        <title>Genome sequence of the lignocellulose-bioconverting and xylose-fermenting yeast Pichia stipitis.</title>
        <authorList>
            <person name="Jeffries T.W."/>
            <person name="Grigoriev I.V."/>
            <person name="Grimwood J."/>
            <person name="Laplaza J.M."/>
            <person name="Aerts A."/>
            <person name="Salamov A."/>
            <person name="Schmutz J."/>
            <person name="Lindquist E."/>
            <person name="Dehal P."/>
            <person name="Shapiro H."/>
            <person name="Jin Y.S."/>
            <person name="Passoth V."/>
            <person name="Richardson P.M."/>
        </authorList>
    </citation>
    <scope>NUCLEOTIDE SEQUENCE [LARGE SCALE GENOMIC DNA]</scope>
    <source>
        <strain evidence="8">ATCC 58785 / CBS 6054 / NBRC 10063 / NRRL Y-11545</strain>
    </source>
</reference>
<dbReference type="HOGENOM" id="CLU_000880_1_1_1"/>
<evidence type="ECO:0000256" key="1">
    <source>
        <dbReference type="ARBA" id="ARBA00004496"/>
    </source>
</evidence>
<evidence type="ECO:0000313" key="8">
    <source>
        <dbReference type="Proteomes" id="UP000002258"/>
    </source>
</evidence>
<dbReference type="OMA" id="CRIKDIE"/>
<dbReference type="GO" id="GO:0005737">
    <property type="term" value="C:cytoplasm"/>
    <property type="evidence" value="ECO:0007669"/>
    <property type="project" value="UniProtKB-SubCell"/>
</dbReference>
<dbReference type="Pfam" id="PF13001">
    <property type="entry name" value="ECM29_N"/>
    <property type="match status" value="1"/>
</dbReference>
<dbReference type="InterPro" id="IPR016024">
    <property type="entry name" value="ARM-type_fold"/>
</dbReference>
<dbReference type="FunCoup" id="A3LZJ2">
    <property type="interactions" value="1018"/>
</dbReference>
<proteinExistence type="predicted"/>
<keyword evidence="3" id="KW-0677">Repeat</keyword>
<protein>
    <submittedName>
        <fullName evidence="7">Uncharacterized protein</fullName>
    </submittedName>
</protein>
<dbReference type="KEGG" id="pic:PICST_73499"/>
<dbReference type="Gene3D" id="1.25.10.10">
    <property type="entry name" value="Leucine-rich Repeat Variant"/>
    <property type="match status" value="2"/>
</dbReference>
<dbReference type="OrthoDB" id="16066at2759"/>
<keyword evidence="4" id="KW-0647">Proteasome</keyword>
<name>A3LZJ2_PICST</name>
<feature type="domain" description="Proteasome component Ecm29 N-terminal" evidence="5">
    <location>
        <begin position="9"/>
        <end position="508"/>
    </location>
</feature>
<dbReference type="EMBL" id="CP000501">
    <property type="protein sequence ID" value="ABN68170.2"/>
    <property type="molecule type" value="Genomic_DNA"/>
</dbReference>
<keyword evidence="2" id="KW-0963">Cytoplasm</keyword>
<evidence type="ECO:0000313" key="7">
    <source>
        <dbReference type="EMBL" id="ABN68170.2"/>
    </source>
</evidence>
<evidence type="ECO:0000256" key="4">
    <source>
        <dbReference type="ARBA" id="ARBA00022942"/>
    </source>
</evidence>
<organism evidence="7 8">
    <name type="scientific">Scheffersomyces stipitis (strain ATCC 58785 / CBS 6054 / NBRC 10063 / NRRL Y-11545)</name>
    <name type="common">Yeast</name>
    <name type="synonym">Pichia stipitis</name>
    <dbReference type="NCBI Taxonomy" id="322104"/>
    <lineage>
        <taxon>Eukaryota</taxon>
        <taxon>Fungi</taxon>
        <taxon>Dikarya</taxon>
        <taxon>Ascomycota</taxon>
        <taxon>Saccharomycotina</taxon>
        <taxon>Pichiomycetes</taxon>
        <taxon>Debaryomycetaceae</taxon>
        <taxon>Scheffersomyces</taxon>
    </lineage>
</organism>
<feature type="domain" description="Proteasome adapter and scaffold protein ECM29 HEAT-repeat" evidence="6">
    <location>
        <begin position="1295"/>
        <end position="1456"/>
    </location>
</feature>
<dbReference type="InterPro" id="IPR055443">
    <property type="entry name" value="HEAT_ECM29"/>
</dbReference>
<evidence type="ECO:0000259" key="6">
    <source>
        <dbReference type="Pfam" id="PF24492"/>
    </source>
</evidence>
<dbReference type="GO" id="GO:0000502">
    <property type="term" value="C:proteasome complex"/>
    <property type="evidence" value="ECO:0007669"/>
    <property type="project" value="UniProtKB-KW"/>
</dbReference>
<dbReference type="InterPro" id="IPR011989">
    <property type="entry name" value="ARM-like"/>
</dbReference>
<dbReference type="GO" id="GO:0042030">
    <property type="term" value="F:ATPase inhibitor activity"/>
    <property type="evidence" value="ECO:0007669"/>
    <property type="project" value="EnsemblFungi"/>
</dbReference>
<dbReference type="PANTHER" id="PTHR23346:SF19">
    <property type="entry name" value="PROTEASOME ADAPTER AND SCAFFOLD PROTEIN ECM29"/>
    <property type="match status" value="1"/>
</dbReference>
<evidence type="ECO:0000259" key="5">
    <source>
        <dbReference type="Pfam" id="PF13001"/>
    </source>
</evidence>
<evidence type="ECO:0000256" key="2">
    <source>
        <dbReference type="ARBA" id="ARBA00022490"/>
    </source>
</evidence>
<accession>A3LZJ2</accession>
<keyword evidence="8" id="KW-1185">Reference proteome</keyword>
<dbReference type="SUPFAM" id="SSF48371">
    <property type="entry name" value="ARM repeat"/>
    <property type="match status" value="3"/>
</dbReference>
<dbReference type="GO" id="GO:0005634">
    <property type="term" value="C:nucleus"/>
    <property type="evidence" value="ECO:0007669"/>
    <property type="project" value="EnsemblFungi"/>
</dbReference>